<dbReference type="RefSeq" id="WP_015220209.1">
    <property type="nucleotide sequence ID" value="NZ_WMIA01000048.1"/>
</dbReference>
<dbReference type="EMBL" id="WMIA01000048">
    <property type="protein sequence ID" value="MTF40755.1"/>
    <property type="molecule type" value="Genomic_DNA"/>
</dbReference>
<feature type="domain" description="NYN" evidence="1">
    <location>
        <begin position="5"/>
        <end position="156"/>
    </location>
</feature>
<gene>
    <name evidence="2" type="ORF">GGC33_17760</name>
</gene>
<accession>A0A844H344</accession>
<reference evidence="2 3" key="1">
    <citation type="submission" date="2019-11" db="EMBL/GenBank/DDBJ databases">
        <title>Isolation of a new High Light Tolerant Cyanobacteria.</title>
        <authorList>
            <person name="Dobson Z."/>
            <person name="Vaughn N."/>
            <person name="Vaughn M."/>
            <person name="Fromme P."/>
            <person name="Mazor Y."/>
        </authorList>
    </citation>
    <scope>NUCLEOTIDE SEQUENCE [LARGE SCALE GENOMIC DNA]</scope>
    <source>
        <strain evidence="2 3">0216</strain>
    </source>
</reference>
<organism evidence="2 3">
    <name type="scientific">Cyanobacterium aponinum 0216</name>
    <dbReference type="NCBI Taxonomy" id="2676140"/>
    <lineage>
        <taxon>Bacteria</taxon>
        <taxon>Bacillati</taxon>
        <taxon>Cyanobacteriota</taxon>
        <taxon>Cyanophyceae</taxon>
        <taxon>Oscillatoriophycideae</taxon>
        <taxon>Chroococcales</taxon>
        <taxon>Geminocystaceae</taxon>
        <taxon>Cyanobacterium</taxon>
    </lineage>
</organism>
<evidence type="ECO:0000313" key="2">
    <source>
        <dbReference type="EMBL" id="MTF40755.1"/>
    </source>
</evidence>
<dbReference type="Proteomes" id="UP000437131">
    <property type="component" value="Unassembled WGS sequence"/>
</dbReference>
<comment type="caution">
    <text evidence="2">The sequence shown here is derived from an EMBL/GenBank/DDBJ whole genome shotgun (WGS) entry which is preliminary data.</text>
</comment>
<dbReference type="Pfam" id="PF01936">
    <property type="entry name" value="NYN"/>
    <property type="match status" value="1"/>
</dbReference>
<dbReference type="InterPro" id="IPR021139">
    <property type="entry name" value="NYN"/>
</dbReference>
<dbReference type="PANTHER" id="PTHR35811:SF1">
    <property type="entry name" value="HTH OST-TYPE DOMAIN-CONTAINING PROTEIN"/>
    <property type="match status" value="1"/>
</dbReference>
<proteinExistence type="predicted"/>
<protein>
    <submittedName>
        <fullName evidence="2">NYN domain-containing protein</fullName>
    </submittedName>
</protein>
<evidence type="ECO:0000259" key="1">
    <source>
        <dbReference type="Pfam" id="PF01936"/>
    </source>
</evidence>
<dbReference type="CDD" id="cd11297">
    <property type="entry name" value="PIN_LabA-like_N_1"/>
    <property type="match status" value="1"/>
</dbReference>
<sequence length="431" mass="49743">MNGNTAIFYDVENLLKGYNMPKNYINSISLKNIFKEVEKIPKVKRILVQKAYANWSDSRLSVMKREINELGIEPVQIFGFSYYQKKNAADIQLAVDAIDLAYVRNNIDIFVIVSGDGGFSAVARKLHEYGKYVIACGYKSSTNQVLESMCDYFIGIDDPEEENENITEEKKEVEQNLKITNPLVLKMSQSLERLSSNNREEIIKKSQIILNWFTQDKEAVRELSHSGIHLSVIKEAFKYGIEDFDPHKIGLPKFIQFLQYICKDTDLKIVTSDKFQTKLALKNTILENFEPLPYLDDNFLHSSENYQSILAIGNPRIKIIDSEDFLKITSAVACLTDEYTLDILLENINNIYPDIESENINNCLLSLINLDIFAITNSHKHISEKVFRLKLEFQEHKAIIKKFKESIFNKLSSFWGKDLKENIIEQIILDF</sequence>
<dbReference type="GO" id="GO:0004540">
    <property type="term" value="F:RNA nuclease activity"/>
    <property type="evidence" value="ECO:0007669"/>
    <property type="project" value="InterPro"/>
</dbReference>
<dbReference type="PANTHER" id="PTHR35811">
    <property type="entry name" value="SLR1870 PROTEIN"/>
    <property type="match status" value="1"/>
</dbReference>
<evidence type="ECO:0000313" key="3">
    <source>
        <dbReference type="Proteomes" id="UP000437131"/>
    </source>
</evidence>
<name>A0A844H344_9CHRO</name>
<dbReference type="AlphaFoldDB" id="A0A844H344"/>
<dbReference type="Gene3D" id="3.40.50.1010">
    <property type="entry name" value="5'-nuclease"/>
    <property type="match status" value="1"/>
</dbReference>